<keyword evidence="2" id="KW-1133">Transmembrane helix</keyword>
<feature type="region of interest" description="Disordered" evidence="1">
    <location>
        <begin position="101"/>
        <end position="176"/>
    </location>
</feature>
<name>A0A3L6TTZ5_PANMI</name>
<proteinExistence type="predicted"/>
<evidence type="ECO:0000259" key="3">
    <source>
        <dbReference type="Pfam" id="PF04195"/>
    </source>
</evidence>
<keyword evidence="5" id="KW-1185">Reference proteome</keyword>
<keyword evidence="2" id="KW-0812">Transmembrane</keyword>
<dbReference type="AlphaFoldDB" id="A0A3L6TTZ5"/>
<feature type="transmembrane region" description="Helical" evidence="2">
    <location>
        <begin position="55"/>
        <end position="76"/>
    </location>
</feature>
<evidence type="ECO:0000313" key="5">
    <source>
        <dbReference type="Proteomes" id="UP000275267"/>
    </source>
</evidence>
<dbReference type="PANTHER" id="PTHR33026">
    <property type="entry name" value="OS06G0360600 PROTEIN"/>
    <property type="match status" value="1"/>
</dbReference>
<dbReference type="Proteomes" id="UP000275267">
    <property type="component" value="Unassembled WGS sequence"/>
</dbReference>
<evidence type="ECO:0000256" key="1">
    <source>
        <dbReference type="SAM" id="MobiDB-lite"/>
    </source>
</evidence>
<dbReference type="InterPro" id="IPR007321">
    <property type="entry name" value="Transposase_28"/>
</dbReference>
<feature type="compositionally biased region" description="Low complexity" evidence="1">
    <location>
        <begin position="119"/>
        <end position="132"/>
    </location>
</feature>
<comment type="caution">
    <text evidence="4">The sequence shown here is derived from an EMBL/GenBank/DDBJ whole genome shotgun (WGS) entry which is preliminary data.</text>
</comment>
<feature type="compositionally biased region" description="Pro residues" evidence="1">
    <location>
        <begin position="103"/>
        <end position="112"/>
    </location>
</feature>
<sequence>MERARRLVPADAVLHYGEDFPRPRQGREVVVLLPFLMVGIAPPLSAFLLEVLEAYRIHLVHLTPNSIVILAVFAYACEMFFEVRPSVELFRYFFHLNTTSSRPPAPGVPPQPRTVGVATSGSNRSTATSSSTRRPRVDGTSGSISGCSWRLPELPPASGSPPVRRNATTIGAFRPH</sequence>
<protein>
    <recommendedName>
        <fullName evidence="3">Transposase (putative) gypsy type domain-containing protein</fullName>
    </recommendedName>
</protein>
<feature type="transmembrane region" description="Helical" evidence="2">
    <location>
        <begin position="29"/>
        <end position="49"/>
    </location>
</feature>
<dbReference type="EMBL" id="PQIB02000001">
    <property type="protein sequence ID" value="RLN43086.1"/>
    <property type="molecule type" value="Genomic_DNA"/>
</dbReference>
<reference evidence="5" key="1">
    <citation type="journal article" date="2019" name="Nat. Commun.">
        <title>The genome of broomcorn millet.</title>
        <authorList>
            <person name="Zou C."/>
            <person name="Miki D."/>
            <person name="Li D."/>
            <person name="Tang Q."/>
            <person name="Xiao L."/>
            <person name="Rajput S."/>
            <person name="Deng P."/>
            <person name="Jia W."/>
            <person name="Huang R."/>
            <person name="Zhang M."/>
            <person name="Sun Y."/>
            <person name="Hu J."/>
            <person name="Fu X."/>
            <person name="Schnable P.S."/>
            <person name="Li F."/>
            <person name="Zhang H."/>
            <person name="Feng B."/>
            <person name="Zhu X."/>
            <person name="Liu R."/>
            <person name="Schnable J.C."/>
            <person name="Zhu J.-K."/>
            <person name="Zhang H."/>
        </authorList>
    </citation>
    <scope>NUCLEOTIDE SEQUENCE [LARGE SCALE GENOMIC DNA]</scope>
</reference>
<gene>
    <name evidence="4" type="ORF">C2845_PM01G42910</name>
</gene>
<feature type="domain" description="Transposase (putative) gypsy type" evidence="3">
    <location>
        <begin position="30"/>
        <end position="97"/>
    </location>
</feature>
<keyword evidence="2" id="KW-0472">Membrane</keyword>
<accession>A0A3L6TTZ5</accession>
<evidence type="ECO:0000256" key="2">
    <source>
        <dbReference type="SAM" id="Phobius"/>
    </source>
</evidence>
<organism evidence="4 5">
    <name type="scientific">Panicum miliaceum</name>
    <name type="common">Proso millet</name>
    <name type="synonym">Broomcorn millet</name>
    <dbReference type="NCBI Taxonomy" id="4540"/>
    <lineage>
        <taxon>Eukaryota</taxon>
        <taxon>Viridiplantae</taxon>
        <taxon>Streptophyta</taxon>
        <taxon>Embryophyta</taxon>
        <taxon>Tracheophyta</taxon>
        <taxon>Spermatophyta</taxon>
        <taxon>Magnoliopsida</taxon>
        <taxon>Liliopsida</taxon>
        <taxon>Poales</taxon>
        <taxon>Poaceae</taxon>
        <taxon>PACMAD clade</taxon>
        <taxon>Panicoideae</taxon>
        <taxon>Panicodae</taxon>
        <taxon>Paniceae</taxon>
        <taxon>Panicinae</taxon>
        <taxon>Panicum</taxon>
        <taxon>Panicum sect. Panicum</taxon>
    </lineage>
</organism>
<evidence type="ECO:0000313" key="4">
    <source>
        <dbReference type="EMBL" id="RLN43086.1"/>
    </source>
</evidence>
<dbReference type="Pfam" id="PF04195">
    <property type="entry name" value="Transposase_28"/>
    <property type="match status" value="1"/>
</dbReference>
<dbReference type="PANTHER" id="PTHR33026:SF7">
    <property type="entry name" value="OS03G0100275 PROTEIN"/>
    <property type="match status" value="1"/>
</dbReference>